<dbReference type="PANTHER" id="PTHR13767">
    <property type="entry name" value="TRNA-PSEUDOURIDINE SYNTHASE"/>
    <property type="match status" value="1"/>
</dbReference>
<dbReference type="SUPFAM" id="SSF55120">
    <property type="entry name" value="Pseudouridine synthase"/>
    <property type="match status" value="1"/>
</dbReference>
<feature type="domain" description="tRNA pseudouridylate synthase B C-terminal" evidence="5">
    <location>
        <begin position="189"/>
        <end position="247"/>
    </location>
</feature>
<feature type="domain" description="Pseudouridine synthase II N-terminal" evidence="4">
    <location>
        <begin position="44"/>
        <end position="188"/>
    </location>
</feature>
<dbReference type="GO" id="GO:0003723">
    <property type="term" value="F:RNA binding"/>
    <property type="evidence" value="ECO:0007669"/>
    <property type="project" value="InterPro"/>
</dbReference>
<dbReference type="Pfam" id="PF01509">
    <property type="entry name" value="TruB_N"/>
    <property type="match status" value="1"/>
</dbReference>
<dbReference type="InterPro" id="IPR002501">
    <property type="entry name" value="PsdUridine_synth_N"/>
</dbReference>
<organism evidence="6">
    <name type="scientific">marine metagenome</name>
    <dbReference type="NCBI Taxonomy" id="408172"/>
    <lineage>
        <taxon>unclassified sequences</taxon>
        <taxon>metagenomes</taxon>
        <taxon>ecological metagenomes</taxon>
    </lineage>
</organism>
<keyword evidence="3" id="KW-0413">Isomerase</keyword>
<dbReference type="GO" id="GO:1990481">
    <property type="term" value="P:mRNA pseudouridine synthesis"/>
    <property type="evidence" value="ECO:0007669"/>
    <property type="project" value="TreeGrafter"/>
</dbReference>
<evidence type="ECO:0000256" key="3">
    <source>
        <dbReference type="ARBA" id="ARBA00023235"/>
    </source>
</evidence>
<protein>
    <recommendedName>
        <fullName evidence="1">tRNA pseudouridine(55) synthase</fullName>
        <ecNumber evidence="1">5.4.99.25</ecNumber>
    </recommendedName>
</protein>
<dbReference type="EC" id="5.4.99.25" evidence="1"/>
<evidence type="ECO:0000313" key="6">
    <source>
        <dbReference type="EMBL" id="SVB30549.1"/>
    </source>
</evidence>
<proteinExistence type="inferred from homology"/>
<dbReference type="GO" id="GO:0160148">
    <property type="term" value="F:tRNA pseudouridine(55) synthase activity"/>
    <property type="evidence" value="ECO:0007669"/>
    <property type="project" value="UniProtKB-EC"/>
</dbReference>
<evidence type="ECO:0000259" key="4">
    <source>
        <dbReference type="Pfam" id="PF01509"/>
    </source>
</evidence>
<dbReference type="InterPro" id="IPR032819">
    <property type="entry name" value="TruB_C"/>
</dbReference>
<gene>
    <name evidence="6" type="ORF">METZ01_LOCUS183403</name>
</gene>
<evidence type="ECO:0000256" key="2">
    <source>
        <dbReference type="ARBA" id="ARBA00022694"/>
    </source>
</evidence>
<accession>A0A382CXG7</accession>
<dbReference type="InterPro" id="IPR020103">
    <property type="entry name" value="PsdUridine_synth_cat_dom_sf"/>
</dbReference>
<sequence>MKTINTTHQMKAKESPTNGILIIDKKTGMTSMDVLRRVKQATGQKKRVGHGGTLDPLAEGVLPICFGQATRLMELLVSQTKEYTMTIRLGVTTDTYDSEGVASEETEYSHLSRETIEKTLEKFRGTFPQTPPMYSALKREGKRLYQLAREGIEVEREPRLVDVHDINIVGFALPFLTIQTECGRGLYMRSLAHDFGQELGCGAHVSYLKRTRTGLLSIDGAMSLEEFEKEVHAGNWRNFLRSIDSLLLSFKSTIASERTAQLLRNGQAVSLPIQGQRIGHLDTYRIYTDGGQFLGLIRYDKPVDRWVPFKIFNLRERSPHFDQ</sequence>
<evidence type="ECO:0000256" key="1">
    <source>
        <dbReference type="ARBA" id="ARBA00012787"/>
    </source>
</evidence>
<dbReference type="Pfam" id="PF16198">
    <property type="entry name" value="TruB_C_2"/>
    <property type="match status" value="1"/>
</dbReference>
<dbReference type="GO" id="GO:0006400">
    <property type="term" value="P:tRNA modification"/>
    <property type="evidence" value="ECO:0007669"/>
    <property type="project" value="TreeGrafter"/>
</dbReference>
<dbReference type="PANTHER" id="PTHR13767:SF2">
    <property type="entry name" value="PSEUDOURIDYLATE SYNTHASE TRUB1"/>
    <property type="match status" value="1"/>
</dbReference>
<dbReference type="NCBIfam" id="TIGR00431">
    <property type="entry name" value="TruB"/>
    <property type="match status" value="1"/>
</dbReference>
<evidence type="ECO:0000259" key="5">
    <source>
        <dbReference type="Pfam" id="PF16198"/>
    </source>
</evidence>
<keyword evidence="2" id="KW-0819">tRNA processing</keyword>
<dbReference type="CDD" id="cd02573">
    <property type="entry name" value="PseudoU_synth_EcTruB"/>
    <property type="match status" value="1"/>
</dbReference>
<dbReference type="AlphaFoldDB" id="A0A382CXG7"/>
<dbReference type="EMBL" id="UINC01036497">
    <property type="protein sequence ID" value="SVB30549.1"/>
    <property type="molecule type" value="Genomic_DNA"/>
</dbReference>
<name>A0A382CXG7_9ZZZZ</name>
<dbReference type="Gene3D" id="3.30.2350.10">
    <property type="entry name" value="Pseudouridine synthase"/>
    <property type="match status" value="1"/>
</dbReference>
<dbReference type="HAMAP" id="MF_01080">
    <property type="entry name" value="TruB_bact"/>
    <property type="match status" value="1"/>
</dbReference>
<dbReference type="InterPro" id="IPR014780">
    <property type="entry name" value="tRNA_psdUridine_synth_TruB"/>
</dbReference>
<reference evidence="6" key="1">
    <citation type="submission" date="2018-05" db="EMBL/GenBank/DDBJ databases">
        <authorList>
            <person name="Lanie J.A."/>
            <person name="Ng W.-L."/>
            <person name="Kazmierczak K.M."/>
            <person name="Andrzejewski T.M."/>
            <person name="Davidsen T.M."/>
            <person name="Wayne K.J."/>
            <person name="Tettelin H."/>
            <person name="Glass J.I."/>
            <person name="Rusch D."/>
            <person name="Podicherti R."/>
            <person name="Tsui H.-C.T."/>
            <person name="Winkler M.E."/>
        </authorList>
    </citation>
    <scope>NUCLEOTIDE SEQUENCE</scope>
</reference>